<protein>
    <submittedName>
        <fullName evidence="2">G3434 protein</fullName>
    </submittedName>
</protein>
<organism evidence="2 3">
    <name type="scientific">Coccomyxa viridis</name>
    <dbReference type="NCBI Taxonomy" id="1274662"/>
    <lineage>
        <taxon>Eukaryota</taxon>
        <taxon>Viridiplantae</taxon>
        <taxon>Chlorophyta</taxon>
        <taxon>core chlorophytes</taxon>
        <taxon>Trebouxiophyceae</taxon>
        <taxon>Trebouxiophyceae incertae sedis</taxon>
        <taxon>Coccomyxaceae</taxon>
        <taxon>Coccomyxa</taxon>
    </lineage>
</organism>
<feature type="compositionally biased region" description="Basic and acidic residues" evidence="1">
    <location>
        <begin position="507"/>
        <end position="521"/>
    </location>
</feature>
<feature type="compositionally biased region" description="Basic and acidic residues" evidence="1">
    <location>
        <begin position="596"/>
        <end position="606"/>
    </location>
</feature>
<feature type="compositionally biased region" description="Low complexity" evidence="1">
    <location>
        <begin position="1019"/>
        <end position="1029"/>
    </location>
</feature>
<feature type="compositionally biased region" description="Low complexity" evidence="1">
    <location>
        <begin position="1203"/>
        <end position="1233"/>
    </location>
</feature>
<feature type="region of interest" description="Disordered" evidence="1">
    <location>
        <begin position="915"/>
        <end position="1270"/>
    </location>
</feature>
<feature type="compositionally biased region" description="Polar residues" evidence="1">
    <location>
        <begin position="809"/>
        <end position="822"/>
    </location>
</feature>
<feature type="compositionally biased region" description="Basic and acidic residues" evidence="1">
    <location>
        <begin position="169"/>
        <end position="182"/>
    </location>
</feature>
<feature type="region of interest" description="Disordered" evidence="1">
    <location>
        <begin position="596"/>
        <end position="822"/>
    </location>
</feature>
<keyword evidence="3" id="KW-1185">Reference proteome</keyword>
<proteinExistence type="predicted"/>
<reference evidence="2 3" key="1">
    <citation type="submission" date="2024-06" db="EMBL/GenBank/DDBJ databases">
        <authorList>
            <person name="Kraege A."/>
            <person name="Thomma B."/>
        </authorList>
    </citation>
    <scope>NUCLEOTIDE SEQUENCE [LARGE SCALE GENOMIC DNA]</scope>
</reference>
<feature type="compositionally biased region" description="Low complexity" evidence="1">
    <location>
        <begin position="1042"/>
        <end position="1068"/>
    </location>
</feature>
<feature type="region of interest" description="Disordered" evidence="1">
    <location>
        <begin position="169"/>
        <end position="229"/>
    </location>
</feature>
<feature type="compositionally biased region" description="Low complexity" evidence="1">
    <location>
        <begin position="562"/>
        <end position="572"/>
    </location>
</feature>
<feature type="compositionally biased region" description="Basic and acidic residues" evidence="1">
    <location>
        <begin position="925"/>
        <end position="940"/>
    </location>
</feature>
<feature type="region of interest" description="Disordered" evidence="1">
    <location>
        <begin position="255"/>
        <end position="572"/>
    </location>
</feature>
<feature type="compositionally biased region" description="Polar residues" evidence="1">
    <location>
        <begin position="774"/>
        <end position="784"/>
    </location>
</feature>
<feature type="compositionally biased region" description="Polar residues" evidence="1">
    <location>
        <begin position="689"/>
        <end position="707"/>
    </location>
</feature>
<feature type="compositionally biased region" description="Basic residues" evidence="1">
    <location>
        <begin position="331"/>
        <end position="341"/>
    </location>
</feature>
<sequence length="1270" mass="133787">MHHTGFSNPQLASMCNALGVMGKNKLKHISLGPPRDSFLTAEGCQLQDAPFSGECLAAVASMLRSLTAMDLLVIHGLSPEQIDAVCAAAPSRLHMATCDDGSLRLSSASREAVEWAEFGPMELDERLLTRPEVHTMDLDAEAGDEHMAQQHGGDDVPAAALATAPGKLHVHERAQQRADPIARAHAARHHQSRRRHRRRPQSGGPRRIRPAAEHQVKRRKKRRAAAASFVDDAAGVGRASDKVVEVYAVRAFGSDMASGSDDEHSNGPGIGLDSQASSEGDLRLQPDVDASQQAVSPRQGYRTARPDQEHTASGHAPADAPPTSGLASPRTPRRRLGKKQKGPQTEADDLAAFGWENPESAKKHPPTGIFAMPVGKRRRTQDMASDLANAILARSHGRELASDSPQAQQEPLWPSQDTALPDALEEQPPRSAEPSQDYDSSEGSEVPATARPGAATHVLPDSEEQETMQLTRPGSGAQRVVFHLDSEEQDLQTQPDRAESPGQHIIHIQDSEDQNRLDQLREASLPEPSAAGEGSDQAAGGGEGIASEVAADGAAGHEEDTAQVQAAQEEAEYEASIAHLSVRAQRELRALRNPWHNDAHLEEHPVNMKKFRPKDSKRKVCPPDRFKAEGSIVGDVDDEEAVQSPGGHSTEADASDTASDEDELPLQYLVKPSESPAAARTVPAAVQGDSATDSAAQGEAVTQQPAQPVSPLEIGLTQPAPAEAHMSHDEIACKEHAAALADPERAPALSLEAEVPARTEDEAQDNDSPFVPRQTRSMRGQSVIAQGFARTHSHATRSSTSQDRASGGAASQQDAPAENTTRSVAILQAQQCELPAASQAAAQQGERAQLWSRADREPSLMDLFVQTRKEREARRAEISLQYKKEREAEMAEILLQYKKEREEWLALFLADRQRDESSADEEFSEEHSSKEDSFDEDRTLPQRSKRPRLPRNWQPRPGWMRERNGATNANGVQHSGEGSVPFASAATAQRGYTPPAAPPVPVASAVAAPQRHTPPAAAPVPVASAAVAPQRHIPPAAPPVPVASAAAAPQGHTPPAAAPVPVASAAAAKPRRTPPAAAPVPVASAAAAKPRHTPPASALAAAPVPVASAAVAQRRHTHPASVPVPVASAAAAKPRHTPPAAAPVPVASAAAAKPRHAPPTAAPVPVASAAVAQRRHAPPAAAPVPVASAATAKPRHAPPAAAPLPVASAAVAKPRHAPPAAASVPVASAAAAPQRHTPPASPVEARGSPADADSVPQLLTDLIPDSEDEA</sequence>
<feature type="compositionally biased region" description="Low complexity" evidence="1">
    <location>
        <begin position="1143"/>
        <end position="1152"/>
    </location>
</feature>
<gene>
    <name evidence="2" type="primary">g3434</name>
    <name evidence="2" type="ORF">VP750_LOCUS2933</name>
</gene>
<feature type="compositionally biased region" description="Polar residues" evidence="1">
    <location>
        <begin position="433"/>
        <end position="443"/>
    </location>
</feature>
<dbReference type="Proteomes" id="UP001497392">
    <property type="component" value="Unassembled WGS sequence"/>
</dbReference>
<comment type="caution">
    <text evidence="2">The sequence shown here is derived from an EMBL/GenBank/DDBJ whole genome shotgun (WGS) entry which is preliminary data.</text>
</comment>
<feature type="compositionally biased region" description="Basic residues" evidence="1">
    <location>
        <begin position="185"/>
        <end position="200"/>
    </location>
</feature>
<feature type="compositionally biased region" description="Basic residues" evidence="1">
    <location>
        <begin position="607"/>
        <end position="620"/>
    </location>
</feature>
<name>A0ABP1FMT1_9CHLO</name>
<feature type="compositionally biased region" description="Low complexity" evidence="1">
    <location>
        <begin position="1163"/>
        <end position="1172"/>
    </location>
</feature>
<feature type="compositionally biased region" description="Low complexity" evidence="1">
    <location>
        <begin position="1079"/>
        <end position="1112"/>
    </location>
</feature>
<evidence type="ECO:0000256" key="1">
    <source>
        <dbReference type="SAM" id="MobiDB-lite"/>
    </source>
</evidence>
<feature type="compositionally biased region" description="Basic and acidic residues" evidence="1">
    <location>
        <begin position="725"/>
        <end position="745"/>
    </location>
</feature>
<evidence type="ECO:0000313" key="3">
    <source>
        <dbReference type="Proteomes" id="UP001497392"/>
    </source>
</evidence>
<evidence type="ECO:0000313" key="2">
    <source>
        <dbReference type="EMBL" id="CAL5221274.1"/>
    </source>
</evidence>
<dbReference type="EMBL" id="CAXHTA020000005">
    <property type="protein sequence ID" value="CAL5221274.1"/>
    <property type="molecule type" value="Genomic_DNA"/>
</dbReference>
<feature type="compositionally biased region" description="Low complexity" evidence="1">
    <location>
        <begin position="1119"/>
        <end position="1132"/>
    </location>
</feature>
<accession>A0ABP1FMT1</accession>
<feature type="compositionally biased region" description="Low complexity" evidence="1">
    <location>
        <begin position="1183"/>
        <end position="1192"/>
    </location>
</feature>